<dbReference type="PROSITE" id="PS50173">
    <property type="entry name" value="UMUC"/>
    <property type="match status" value="1"/>
</dbReference>
<evidence type="ECO:0000256" key="13">
    <source>
        <dbReference type="ARBA" id="ARBA00023204"/>
    </source>
</evidence>
<dbReference type="Pfam" id="PF11799">
    <property type="entry name" value="IMS_C"/>
    <property type="match status" value="1"/>
</dbReference>
<name>A0ABU9UBL7_9SPIR</name>
<dbReference type="Pfam" id="PF00817">
    <property type="entry name" value="IMS"/>
    <property type="match status" value="1"/>
</dbReference>
<feature type="site" description="Substrate discrimination" evidence="15">
    <location>
        <position position="15"/>
    </location>
</feature>
<dbReference type="InterPro" id="IPR022880">
    <property type="entry name" value="DNApol_IV"/>
</dbReference>
<keyword evidence="13 15" id="KW-0234">DNA repair</keyword>
<dbReference type="SUPFAM" id="SSF100879">
    <property type="entry name" value="Lesion bypass DNA polymerase (Y-family), little finger domain"/>
    <property type="match status" value="1"/>
</dbReference>
<dbReference type="EC" id="2.7.7.7" evidence="15"/>
<comment type="function">
    <text evidence="15">Poorly processive, error-prone DNA polymerase involved in untargeted mutagenesis. Copies undamaged DNA at stalled replication forks, which arise in vivo from mismatched or misaligned primer ends. These misaligned primers can be extended by PolIV. Exhibits no 3'-5' exonuclease (proofreading) activity. May be involved in translesional synthesis, in conjunction with the beta clamp from PolIII.</text>
</comment>
<dbReference type="InterPro" id="IPR017961">
    <property type="entry name" value="DNA_pol_Y-fam_little_finger"/>
</dbReference>
<dbReference type="InterPro" id="IPR050116">
    <property type="entry name" value="DNA_polymerase-Y"/>
</dbReference>
<evidence type="ECO:0000256" key="9">
    <source>
        <dbReference type="ARBA" id="ARBA00022763"/>
    </source>
</evidence>
<evidence type="ECO:0000256" key="11">
    <source>
        <dbReference type="ARBA" id="ARBA00022932"/>
    </source>
</evidence>
<comment type="cofactor">
    <cofactor evidence="15">
        <name>Mg(2+)</name>
        <dbReference type="ChEBI" id="CHEBI:18420"/>
    </cofactor>
    <text evidence="15">Binds 2 magnesium ions per subunit.</text>
</comment>
<keyword evidence="8 15" id="KW-0479">Metal-binding</keyword>
<feature type="binding site" evidence="15">
    <location>
        <position position="105"/>
    </location>
    <ligand>
        <name>Mg(2+)</name>
        <dbReference type="ChEBI" id="CHEBI:18420"/>
    </ligand>
</feature>
<evidence type="ECO:0000256" key="12">
    <source>
        <dbReference type="ARBA" id="ARBA00023125"/>
    </source>
</evidence>
<evidence type="ECO:0000256" key="15">
    <source>
        <dbReference type="HAMAP-Rule" id="MF_01113"/>
    </source>
</evidence>
<evidence type="ECO:0000256" key="4">
    <source>
        <dbReference type="ARBA" id="ARBA00022490"/>
    </source>
</evidence>
<keyword evidence="3 15" id="KW-0515">Mutator protein</keyword>
<evidence type="ECO:0000259" key="16">
    <source>
        <dbReference type="PROSITE" id="PS50173"/>
    </source>
</evidence>
<evidence type="ECO:0000256" key="7">
    <source>
        <dbReference type="ARBA" id="ARBA00022705"/>
    </source>
</evidence>
<gene>
    <name evidence="15 17" type="primary">dinB</name>
    <name evidence="17" type="ORF">WKV44_05790</name>
</gene>
<dbReference type="PANTHER" id="PTHR11076:SF33">
    <property type="entry name" value="DNA POLYMERASE KAPPA"/>
    <property type="match status" value="1"/>
</dbReference>
<reference evidence="17 18" key="1">
    <citation type="submission" date="2024-03" db="EMBL/GenBank/DDBJ databases">
        <title>Ignisphaera cupida sp. nov., a hyperthermophilic hydrolytic archaeon from a hot spring of Kamchatka, and proposal of Ignisphaeraceae fam. nov.</title>
        <authorList>
            <person name="Podosokorskaya O.A."/>
            <person name="Elcheninov A.G."/>
            <person name="Maltseva A.I."/>
            <person name="Zayulina K.S."/>
            <person name="Novikov A."/>
            <person name="Merkel A.Y."/>
        </authorList>
    </citation>
    <scope>NUCLEOTIDE SEQUENCE [LARGE SCALE GENOMIC DNA]</scope>
    <source>
        <strain evidence="17 18">38H-sp</strain>
    </source>
</reference>
<dbReference type="InterPro" id="IPR001126">
    <property type="entry name" value="UmuC"/>
</dbReference>
<keyword evidence="7 15" id="KW-0235">DNA replication</keyword>
<dbReference type="PANTHER" id="PTHR11076">
    <property type="entry name" value="DNA REPAIR POLYMERASE UMUC / TRANSFERASE FAMILY MEMBER"/>
    <property type="match status" value="1"/>
</dbReference>
<dbReference type="Gene3D" id="3.30.70.270">
    <property type="match status" value="1"/>
</dbReference>
<evidence type="ECO:0000313" key="17">
    <source>
        <dbReference type="EMBL" id="MEM5948048.1"/>
    </source>
</evidence>
<comment type="subunit">
    <text evidence="15">Monomer.</text>
</comment>
<keyword evidence="4 15" id="KW-0963">Cytoplasm</keyword>
<evidence type="ECO:0000256" key="6">
    <source>
        <dbReference type="ARBA" id="ARBA00022695"/>
    </source>
</evidence>
<dbReference type="Pfam" id="PF21999">
    <property type="entry name" value="IMS_HHH_1"/>
    <property type="match status" value="1"/>
</dbReference>
<dbReference type="GO" id="GO:0003887">
    <property type="term" value="F:DNA-directed DNA polymerase activity"/>
    <property type="evidence" value="ECO:0007669"/>
    <property type="project" value="UniProtKB-EC"/>
</dbReference>
<organism evidence="17 18">
    <name type="scientific">Rarispira pelagica</name>
    <dbReference type="NCBI Taxonomy" id="3141764"/>
    <lineage>
        <taxon>Bacteria</taxon>
        <taxon>Pseudomonadati</taxon>
        <taxon>Spirochaetota</taxon>
        <taxon>Spirochaetia</taxon>
        <taxon>Winmispirales</taxon>
        <taxon>Winmispiraceae</taxon>
        <taxon>Rarispira</taxon>
    </lineage>
</organism>
<evidence type="ECO:0000313" key="18">
    <source>
        <dbReference type="Proteomes" id="UP001466331"/>
    </source>
</evidence>
<keyword evidence="9 15" id="KW-0227">DNA damage</keyword>
<comment type="caution">
    <text evidence="17">The sequence shown here is derived from an EMBL/GenBank/DDBJ whole genome shotgun (WGS) entry which is preliminary data.</text>
</comment>
<sequence>MKKTVFFHVDLDSFYASVEKVENPSISGKPVIVGGLPPKRGVVSACSYEARAYGIKSGMPISQAYRLCPHGIFLPVRMNIYAEYSRKIMDILKDSCPEVRQISIDEASLDMSGMELITGNPEKAARDIKNKIKEITGITASIGIAANRYMAKIASDMDKPDGLVIIEEGAEKETIAKIPMEKLWGIGKSTLALLHKKGIDSTIKLQNCPLAKLISIAGNSLGKFLYSIARGEDPGIYSTYSKTKSVSNERTFDKDISTEEEVQKSLLKLSEMVMKRLIKEGETGKTVQIKIKYNDFTLTSAQISLPEPIRCTEELYHTALYLFTQKWNKISPIRLIGIGVSGVKKEKDLYQPALFMQKEDKKNKLEKAIVDLEIKKGKKIFTRARLLGKDGL</sequence>
<keyword evidence="10 15" id="KW-0460">Magnesium</keyword>
<keyword evidence="11 15" id="KW-0239">DNA-directed DNA polymerase</keyword>
<keyword evidence="5 15" id="KW-0808">Transferase</keyword>
<dbReference type="HAMAP" id="MF_01113">
    <property type="entry name" value="DNApol_IV"/>
    <property type="match status" value="1"/>
</dbReference>
<dbReference type="InterPro" id="IPR043128">
    <property type="entry name" value="Rev_trsase/Diguanyl_cyclase"/>
</dbReference>
<comment type="catalytic activity">
    <reaction evidence="14 15">
        <text>DNA(n) + a 2'-deoxyribonucleoside 5'-triphosphate = DNA(n+1) + diphosphate</text>
        <dbReference type="Rhea" id="RHEA:22508"/>
        <dbReference type="Rhea" id="RHEA-COMP:17339"/>
        <dbReference type="Rhea" id="RHEA-COMP:17340"/>
        <dbReference type="ChEBI" id="CHEBI:33019"/>
        <dbReference type="ChEBI" id="CHEBI:61560"/>
        <dbReference type="ChEBI" id="CHEBI:173112"/>
        <dbReference type="EC" id="2.7.7.7"/>
    </reaction>
</comment>
<evidence type="ECO:0000256" key="5">
    <source>
        <dbReference type="ARBA" id="ARBA00022679"/>
    </source>
</evidence>
<dbReference type="CDD" id="cd03586">
    <property type="entry name" value="PolY_Pol_IV_kappa"/>
    <property type="match status" value="1"/>
</dbReference>
<feature type="active site" evidence="15">
    <location>
        <position position="106"/>
    </location>
</feature>
<dbReference type="Proteomes" id="UP001466331">
    <property type="component" value="Unassembled WGS sequence"/>
</dbReference>
<dbReference type="NCBIfam" id="NF002677">
    <property type="entry name" value="PRK02406.1"/>
    <property type="match status" value="1"/>
</dbReference>
<comment type="subcellular location">
    <subcellularLocation>
        <location evidence="1 15">Cytoplasm</location>
    </subcellularLocation>
</comment>
<keyword evidence="12 15" id="KW-0238">DNA-binding</keyword>
<dbReference type="Gene3D" id="3.30.1490.100">
    <property type="entry name" value="DNA polymerase, Y-family, little finger domain"/>
    <property type="match status" value="1"/>
</dbReference>
<evidence type="ECO:0000256" key="1">
    <source>
        <dbReference type="ARBA" id="ARBA00004496"/>
    </source>
</evidence>
<protein>
    <recommendedName>
        <fullName evidence="15">DNA polymerase IV</fullName>
        <shortName evidence="15">Pol IV</shortName>
        <ecNumber evidence="15">2.7.7.7</ecNumber>
    </recommendedName>
</protein>
<feature type="binding site" evidence="15">
    <location>
        <position position="10"/>
    </location>
    <ligand>
        <name>Mg(2+)</name>
        <dbReference type="ChEBI" id="CHEBI:18420"/>
    </ligand>
</feature>
<dbReference type="InterPro" id="IPR036775">
    <property type="entry name" value="DNA_pol_Y-fam_lit_finger_sf"/>
</dbReference>
<proteinExistence type="inferred from homology"/>
<evidence type="ECO:0000256" key="14">
    <source>
        <dbReference type="ARBA" id="ARBA00049244"/>
    </source>
</evidence>
<dbReference type="RefSeq" id="WP_420069494.1">
    <property type="nucleotide sequence ID" value="NZ_JBCHKQ010000002.1"/>
</dbReference>
<dbReference type="InterPro" id="IPR053848">
    <property type="entry name" value="IMS_HHH_1"/>
</dbReference>
<comment type="similarity">
    <text evidence="2 15">Belongs to the DNA polymerase type-Y family.</text>
</comment>
<dbReference type="InterPro" id="IPR043502">
    <property type="entry name" value="DNA/RNA_pol_sf"/>
</dbReference>
<evidence type="ECO:0000256" key="10">
    <source>
        <dbReference type="ARBA" id="ARBA00022842"/>
    </source>
</evidence>
<keyword evidence="6 15" id="KW-0548">Nucleotidyltransferase</keyword>
<evidence type="ECO:0000256" key="3">
    <source>
        <dbReference type="ARBA" id="ARBA00022457"/>
    </source>
</evidence>
<dbReference type="EMBL" id="JBCHKQ010000002">
    <property type="protein sequence ID" value="MEM5948048.1"/>
    <property type="molecule type" value="Genomic_DNA"/>
</dbReference>
<keyword evidence="18" id="KW-1185">Reference proteome</keyword>
<feature type="domain" description="UmuC" evidence="16">
    <location>
        <begin position="6"/>
        <end position="187"/>
    </location>
</feature>
<accession>A0ABU9UBL7</accession>
<evidence type="ECO:0000256" key="2">
    <source>
        <dbReference type="ARBA" id="ARBA00010945"/>
    </source>
</evidence>
<dbReference type="Gene3D" id="3.40.1170.60">
    <property type="match status" value="1"/>
</dbReference>
<dbReference type="SUPFAM" id="SSF56672">
    <property type="entry name" value="DNA/RNA polymerases"/>
    <property type="match status" value="1"/>
</dbReference>
<dbReference type="Gene3D" id="1.10.150.20">
    <property type="entry name" value="5' to 3' exonuclease, C-terminal subdomain"/>
    <property type="match status" value="1"/>
</dbReference>
<evidence type="ECO:0000256" key="8">
    <source>
        <dbReference type="ARBA" id="ARBA00022723"/>
    </source>
</evidence>